<feature type="region of interest" description="Disordered" evidence="1">
    <location>
        <begin position="116"/>
        <end position="178"/>
    </location>
</feature>
<evidence type="ECO:0000256" key="2">
    <source>
        <dbReference type="SAM" id="SignalP"/>
    </source>
</evidence>
<evidence type="ECO:0000256" key="1">
    <source>
        <dbReference type="SAM" id="MobiDB-lite"/>
    </source>
</evidence>
<accession>A0ABY2GV16</accession>
<dbReference type="RefSeq" id="XP_073555984.1">
    <property type="nucleotide sequence ID" value="XM_073705669.1"/>
</dbReference>
<reference evidence="3 4" key="1">
    <citation type="submission" date="2018-01" db="EMBL/GenBank/DDBJ databases">
        <title>Genome characterization of the sugarcane-associated fungus Trichoderma ghanense CCMA-1212 and their application in lignocelulose bioconversion.</title>
        <authorList>
            <person name="Steindorff A.S."/>
            <person name="Mendes T.D."/>
            <person name="Vilela E.S.D."/>
            <person name="Rodrigues D.S."/>
            <person name="Formighieri E.F."/>
            <person name="Melo I.S."/>
            <person name="Favaro L.C.L."/>
        </authorList>
    </citation>
    <scope>NUCLEOTIDE SEQUENCE [LARGE SCALE GENOMIC DNA]</scope>
    <source>
        <strain evidence="3 4">CCMA-1212</strain>
    </source>
</reference>
<gene>
    <name evidence="3" type="ORF">CCMA1212_008543</name>
</gene>
<feature type="chain" id="PRO_5045345612" evidence="2">
    <location>
        <begin position="24"/>
        <end position="178"/>
    </location>
</feature>
<feature type="compositionally biased region" description="Basic and acidic residues" evidence="1">
    <location>
        <begin position="145"/>
        <end position="154"/>
    </location>
</feature>
<name>A0ABY2GV16_9HYPO</name>
<protein>
    <submittedName>
        <fullName evidence="3">Uncharacterized protein</fullName>
    </submittedName>
</protein>
<feature type="compositionally biased region" description="Low complexity" evidence="1">
    <location>
        <begin position="158"/>
        <end position="167"/>
    </location>
</feature>
<keyword evidence="2" id="KW-0732">Signal</keyword>
<evidence type="ECO:0000313" key="4">
    <source>
        <dbReference type="Proteomes" id="UP001642720"/>
    </source>
</evidence>
<feature type="compositionally biased region" description="Basic residues" evidence="1">
    <location>
        <begin position="168"/>
        <end position="178"/>
    </location>
</feature>
<organism evidence="3 4">
    <name type="scientific">Trichoderma ghanense</name>
    <dbReference type="NCBI Taxonomy" id="65468"/>
    <lineage>
        <taxon>Eukaryota</taxon>
        <taxon>Fungi</taxon>
        <taxon>Dikarya</taxon>
        <taxon>Ascomycota</taxon>
        <taxon>Pezizomycotina</taxon>
        <taxon>Sordariomycetes</taxon>
        <taxon>Hypocreomycetidae</taxon>
        <taxon>Hypocreales</taxon>
        <taxon>Hypocreaceae</taxon>
        <taxon>Trichoderma</taxon>
    </lineage>
</organism>
<dbReference type="EMBL" id="PPTA01000013">
    <property type="protein sequence ID" value="TFA99782.1"/>
    <property type="molecule type" value="Genomic_DNA"/>
</dbReference>
<keyword evidence="4" id="KW-1185">Reference proteome</keyword>
<feature type="signal peptide" evidence="2">
    <location>
        <begin position="1"/>
        <end position="23"/>
    </location>
</feature>
<comment type="caution">
    <text evidence="3">The sequence shown here is derived from an EMBL/GenBank/DDBJ whole genome shotgun (WGS) entry which is preliminary data.</text>
</comment>
<sequence length="178" mass="18770">MRPISITNAFVFGLLGLAPIAAGLSVPGSADVERRYVISQGSGAALASKFVRSIIAELETRHHTEAQIAAKEAAAAKKGGKKHQAREADVIPPDDEFGSWADKRAPHHTEAQIAAKEAAAAKKGGKKHAREATEVPEDDEFGSWADKRAPHHTEAQIAAKEAAAAKKTGGKKPKNNSN</sequence>
<proteinExistence type="predicted"/>
<dbReference type="Proteomes" id="UP001642720">
    <property type="component" value="Unassembled WGS sequence"/>
</dbReference>
<feature type="region of interest" description="Disordered" evidence="1">
    <location>
        <begin position="75"/>
        <end position="101"/>
    </location>
</feature>
<dbReference type="GeneID" id="300580119"/>
<evidence type="ECO:0000313" key="3">
    <source>
        <dbReference type="EMBL" id="TFA99782.1"/>
    </source>
</evidence>